<evidence type="ECO:0000313" key="2">
    <source>
        <dbReference type="EnsemblMetazoa" id="ISCW020466-PA"/>
    </source>
</evidence>
<accession>B7Q2E2</accession>
<dbReference type="HOGENOM" id="CLU_2576515_0_0_1"/>
<dbReference type="VEuPathDB" id="VectorBase:ISCI020466"/>
<dbReference type="EMBL" id="DS843694">
    <property type="protein sequence ID" value="EEC13014.1"/>
    <property type="molecule type" value="Genomic_DNA"/>
</dbReference>
<dbReference type="VEuPathDB" id="VectorBase:ISCW020466"/>
<reference evidence="1 3" key="1">
    <citation type="submission" date="2008-03" db="EMBL/GenBank/DDBJ databases">
        <title>Annotation of Ixodes scapularis.</title>
        <authorList>
            <consortium name="Ixodes scapularis Genome Project Consortium"/>
            <person name="Caler E."/>
            <person name="Hannick L.I."/>
            <person name="Bidwell S."/>
            <person name="Joardar V."/>
            <person name="Thiagarajan M."/>
            <person name="Amedeo P."/>
            <person name="Galinsky K.J."/>
            <person name="Schobel S."/>
            <person name="Inman J."/>
            <person name="Hostetler J."/>
            <person name="Miller J."/>
            <person name="Hammond M."/>
            <person name="Megy K."/>
            <person name="Lawson D."/>
            <person name="Kodira C."/>
            <person name="Sutton G."/>
            <person name="Meyer J."/>
            <person name="Hill C.A."/>
            <person name="Birren B."/>
            <person name="Nene V."/>
            <person name="Collins F."/>
            <person name="Alarcon-Chaidez F."/>
            <person name="Wikel S."/>
            <person name="Strausberg R."/>
        </authorList>
    </citation>
    <scope>NUCLEOTIDE SEQUENCE [LARGE SCALE GENOMIC DNA]</scope>
    <source>
        <strain evidence="3">Wikel</strain>
        <strain evidence="1">Wikel colony</strain>
    </source>
</reference>
<dbReference type="OrthoDB" id="6419399at2759"/>
<sequence length="81" mass="9501">MELEIEVSSLKFHHHPLFSREHVLASNLSTLYESYTLLVLGIEHSNDKEKIKRLHEELEKMDADTEMHVIAAFKKKLMQLV</sequence>
<dbReference type="AlphaFoldDB" id="B7Q2E2"/>
<gene>
    <name evidence="1" type="ORF">IscW_ISCW020466</name>
</gene>
<reference evidence="2" key="2">
    <citation type="submission" date="2020-05" db="UniProtKB">
        <authorList>
            <consortium name="EnsemblMetazoa"/>
        </authorList>
    </citation>
    <scope>IDENTIFICATION</scope>
    <source>
        <strain evidence="2">wikel</strain>
    </source>
</reference>
<protein>
    <submittedName>
        <fullName evidence="1 2">Uncharacterized protein</fullName>
    </submittedName>
</protein>
<name>B7Q2E2_IXOSC</name>
<dbReference type="PaxDb" id="6945-B7Q2E2"/>
<dbReference type="EMBL" id="ABJB011136841">
    <property type="status" value="NOT_ANNOTATED_CDS"/>
    <property type="molecule type" value="Genomic_DNA"/>
</dbReference>
<evidence type="ECO:0000313" key="1">
    <source>
        <dbReference type="EMBL" id="EEC13014.1"/>
    </source>
</evidence>
<dbReference type="VEuPathDB" id="VectorBase:ISCP_009706"/>
<dbReference type="InParanoid" id="B7Q2E2"/>
<dbReference type="EMBL" id="ABJB010809362">
    <property type="status" value="NOT_ANNOTATED_CDS"/>
    <property type="molecule type" value="Genomic_DNA"/>
</dbReference>
<proteinExistence type="predicted"/>
<dbReference type="Proteomes" id="UP000001555">
    <property type="component" value="Unassembled WGS sequence"/>
</dbReference>
<keyword evidence="3" id="KW-1185">Reference proteome</keyword>
<dbReference type="EnsemblMetazoa" id="ISCW020466-RA">
    <property type="protein sequence ID" value="ISCW020466-PA"/>
    <property type="gene ID" value="ISCW020466"/>
</dbReference>
<organism>
    <name type="scientific">Ixodes scapularis</name>
    <name type="common">Black-legged tick</name>
    <name type="synonym">Deer tick</name>
    <dbReference type="NCBI Taxonomy" id="6945"/>
    <lineage>
        <taxon>Eukaryota</taxon>
        <taxon>Metazoa</taxon>
        <taxon>Ecdysozoa</taxon>
        <taxon>Arthropoda</taxon>
        <taxon>Chelicerata</taxon>
        <taxon>Arachnida</taxon>
        <taxon>Acari</taxon>
        <taxon>Parasitiformes</taxon>
        <taxon>Ixodida</taxon>
        <taxon>Ixodoidea</taxon>
        <taxon>Ixodidae</taxon>
        <taxon>Ixodinae</taxon>
        <taxon>Ixodes</taxon>
    </lineage>
</organism>
<evidence type="ECO:0000313" key="3">
    <source>
        <dbReference type="Proteomes" id="UP000001555"/>
    </source>
</evidence>